<dbReference type="SUPFAM" id="SSF54826">
    <property type="entry name" value="Enolase N-terminal domain-like"/>
    <property type="match status" value="1"/>
</dbReference>
<evidence type="ECO:0000256" key="5">
    <source>
        <dbReference type="ARBA" id="ARBA00023239"/>
    </source>
</evidence>
<gene>
    <name evidence="12" type="primary">ENO4</name>
</gene>
<dbReference type="SMART" id="SM01192">
    <property type="entry name" value="Enolase_C"/>
    <property type="match status" value="1"/>
</dbReference>
<evidence type="ECO:0000256" key="6">
    <source>
        <dbReference type="ARBA" id="ARBA00031125"/>
    </source>
</evidence>
<keyword evidence="5" id="KW-0456">Lyase</keyword>
<dbReference type="InterPro" id="IPR036849">
    <property type="entry name" value="Enolase-like_C_sf"/>
</dbReference>
<organism evidence="12 13">
    <name type="scientific">Suricata suricatta</name>
    <name type="common">Meerkat</name>
    <dbReference type="NCBI Taxonomy" id="37032"/>
    <lineage>
        <taxon>Eukaryota</taxon>
        <taxon>Metazoa</taxon>
        <taxon>Chordata</taxon>
        <taxon>Craniata</taxon>
        <taxon>Vertebrata</taxon>
        <taxon>Euteleostomi</taxon>
        <taxon>Mammalia</taxon>
        <taxon>Eutheria</taxon>
        <taxon>Laurasiatheria</taxon>
        <taxon>Carnivora</taxon>
        <taxon>Feliformia</taxon>
        <taxon>Herpestidae</taxon>
        <taxon>Suricata</taxon>
    </lineage>
</organism>
<dbReference type="CDD" id="cd22974">
    <property type="entry name" value="DD_ENO4"/>
    <property type="match status" value="1"/>
</dbReference>
<comment type="similarity">
    <text evidence="2">Belongs to the enolase family.</text>
</comment>
<feature type="region of interest" description="Disordered" evidence="9">
    <location>
        <begin position="183"/>
        <end position="212"/>
    </location>
</feature>
<evidence type="ECO:0000256" key="2">
    <source>
        <dbReference type="ARBA" id="ARBA00009604"/>
    </source>
</evidence>
<feature type="domain" description="Enolase N-terminal" evidence="11">
    <location>
        <begin position="68"/>
        <end position="260"/>
    </location>
</feature>
<dbReference type="Pfam" id="PF00113">
    <property type="entry name" value="Enolase_C"/>
    <property type="match status" value="1"/>
</dbReference>
<sequence length="568" mass="61922">MGEEGGGRSCGTTRELQKLKQQAMEYYRENDVPRRLEELLNSTFYLQPADVYGHLANCFSQLSKPPTICKVVGRNVLDGLGLPTLQVEIFCTIQNFPKNVCSVVISTHFEVLENASPELAEAEAVERAEAVGTAVQWVNRTITEELQGIAPSNQAEVDQVLRTLFENKVQEEKERRELEKALKDQTVSIPSLPPPPPPPPPPATKKGQKQGRKDTLLEKPILPPEPIEPILSGSMAIGAVSLAVAKASAMLGNSPLYLNLAFLKHPQDQPTKLTLPLLMVSLVSCGKSSPGKLNLMKEVICIPHPGLTAKQGVEMLLEIQKQINRTVEMPPLAKTETKKGHNGSKRNQQPITAKMSHLGCLTISYDTIEQPLLLIEGICANLGLDLGTNLHLAINCAAHELIDYDSEQWDSLYTALGSRCYIIAGTASKSISKLLETGNLGTPKSSGLIIKHTNQTTMSDLVEITSLLDSKKHMAIFGSTEGESSDDSLVDLAVGLGVRFIKLGGLSRGERVTKYNRLLTIEEELVQNGALGLNEEHTFFPLDEEAEKAAMSGEPLFPTEVMEKSARA</sequence>
<accession>A0A673SMW6</accession>
<dbReference type="AlphaFoldDB" id="A0A673SMW6"/>
<dbReference type="EC" id="4.2.1.11" evidence="3"/>
<keyword evidence="4" id="KW-0324">Glycolysis</keyword>
<dbReference type="InterPro" id="IPR020811">
    <property type="entry name" value="Enolase_N"/>
</dbReference>
<evidence type="ECO:0000256" key="1">
    <source>
        <dbReference type="ARBA" id="ARBA00005031"/>
    </source>
</evidence>
<proteinExistence type="inferred from homology"/>
<dbReference type="InterPro" id="IPR047500">
    <property type="entry name" value="DD_ENO4"/>
</dbReference>
<comment type="pathway">
    <text evidence="1">Carbohydrate degradation; glycolysis; pyruvate from D-glyceraldehyde 3-phosphate: step 4/5.</text>
</comment>
<dbReference type="GO" id="GO:0000015">
    <property type="term" value="C:phosphopyruvate hydratase complex"/>
    <property type="evidence" value="ECO:0007669"/>
    <property type="project" value="InterPro"/>
</dbReference>
<dbReference type="InterPro" id="IPR029017">
    <property type="entry name" value="Enolase-like_N"/>
</dbReference>
<dbReference type="InterPro" id="IPR020810">
    <property type="entry name" value="Enolase_C"/>
</dbReference>
<dbReference type="Gene3D" id="3.20.20.120">
    <property type="entry name" value="Enolase-like C-terminal domain"/>
    <property type="match status" value="2"/>
</dbReference>
<evidence type="ECO:0000259" key="10">
    <source>
        <dbReference type="SMART" id="SM01192"/>
    </source>
</evidence>
<dbReference type="SUPFAM" id="SSF51604">
    <property type="entry name" value="Enolase C-terminal domain-like"/>
    <property type="match status" value="1"/>
</dbReference>
<reference evidence="12" key="2">
    <citation type="submission" date="2025-08" db="UniProtKB">
        <authorList>
            <consortium name="Ensembl"/>
        </authorList>
    </citation>
    <scope>IDENTIFICATION</scope>
</reference>
<comment type="catalytic activity">
    <reaction evidence="8">
        <text>(2R)-2-phosphoglycerate = phosphoenolpyruvate + H2O</text>
        <dbReference type="Rhea" id="RHEA:10164"/>
        <dbReference type="ChEBI" id="CHEBI:15377"/>
        <dbReference type="ChEBI" id="CHEBI:58289"/>
        <dbReference type="ChEBI" id="CHEBI:58702"/>
        <dbReference type="EC" id="4.2.1.11"/>
    </reaction>
</comment>
<dbReference type="SMART" id="SM01193">
    <property type="entry name" value="Enolase_N"/>
    <property type="match status" value="1"/>
</dbReference>
<dbReference type="Gene3D" id="3.30.390.10">
    <property type="entry name" value="Enolase-like, N-terminal domain"/>
    <property type="match status" value="1"/>
</dbReference>
<dbReference type="Ensembl" id="ENSSSUT00005000636.1">
    <property type="protein sequence ID" value="ENSSSUP00005000518.1"/>
    <property type="gene ID" value="ENSSSUG00005000354.1"/>
</dbReference>
<dbReference type="Proteomes" id="UP000472268">
    <property type="component" value="Chromosome 2"/>
</dbReference>
<evidence type="ECO:0000313" key="12">
    <source>
        <dbReference type="Ensembl" id="ENSSSUP00005000518.1"/>
    </source>
</evidence>
<dbReference type="PANTHER" id="PTHR11902:SF30">
    <property type="entry name" value="ENOLASE 4"/>
    <property type="match status" value="1"/>
</dbReference>
<evidence type="ECO:0000256" key="9">
    <source>
        <dbReference type="SAM" id="MobiDB-lite"/>
    </source>
</evidence>
<dbReference type="PANTHER" id="PTHR11902">
    <property type="entry name" value="ENOLASE"/>
    <property type="match status" value="1"/>
</dbReference>
<evidence type="ECO:0000259" key="11">
    <source>
        <dbReference type="SMART" id="SM01193"/>
    </source>
</evidence>
<protein>
    <recommendedName>
        <fullName evidence="7">Enolase 4</fullName>
        <ecNumber evidence="3">4.2.1.11</ecNumber>
    </recommendedName>
    <alternativeName>
        <fullName evidence="6">2-phospho-D-glycerate hydro-lyase</fullName>
    </alternativeName>
</protein>
<dbReference type="InterPro" id="IPR000941">
    <property type="entry name" value="Enolase"/>
</dbReference>
<reference evidence="12 13" key="1">
    <citation type="submission" date="2019-05" db="EMBL/GenBank/DDBJ databases">
        <title>A Chromosome-scale Meerkat (S. suricatta) Genome Assembly.</title>
        <authorList>
            <person name="Dudchenko O."/>
            <person name="Lieberman Aiden E."/>
            <person name="Tung J."/>
            <person name="Barreiro L.B."/>
            <person name="Clutton-Brock T.H."/>
        </authorList>
    </citation>
    <scope>NUCLEOTIDE SEQUENCE [LARGE SCALE GENOMIC DNA]</scope>
</reference>
<name>A0A673SMW6_SURSU</name>
<dbReference type="GO" id="GO:0004634">
    <property type="term" value="F:phosphopyruvate hydratase activity"/>
    <property type="evidence" value="ECO:0007669"/>
    <property type="project" value="UniProtKB-EC"/>
</dbReference>
<evidence type="ECO:0000256" key="4">
    <source>
        <dbReference type="ARBA" id="ARBA00023152"/>
    </source>
</evidence>
<keyword evidence="13" id="KW-1185">Reference proteome</keyword>
<feature type="domain" description="Enolase C-terminal TIM barrel" evidence="10">
    <location>
        <begin position="272"/>
        <end position="535"/>
    </location>
</feature>
<evidence type="ECO:0000256" key="3">
    <source>
        <dbReference type="ARBA" id="ARBA00012058"/>
    </source>
</evidence>
<dbReference type="GO" id="GO:0000287">
    <property type="term" value="F:magnesium ion binding"/>
    <property type="evidence" value="ECO:0007669"/>
    <property type="project" value="InterPro"/>
</dbReference>
<evidence type="ECO:0000256" key="8">
    <source>
        <dbReference type="ARBA" id="ARBA00048333"/>
    </source>
</evidence>
<dbReference type="UniPathway" id="UPA00109">
    <property type="reaction ID" value="UER00187"/>
</dbReference>
<evidence type="ECO:0000256" key="7">
    <source>
        <dbReference type="ARBA" id="ARBA00034855"/>
    </source>
</evidence>
<feature type="compositionally biased region" description="Pro residues" evidence="9">
    <location>
        <begin position="191"/>
        <end position="203"/>
    </location>
</feature>
<reference evidence="12" key="3">
    <citation type="submission" date="2025-09" db="UniProtKB">
        <authorList>
            <consortium name="Ensembl"/>
        </authorList>
    </citation>
    <scope>IDENTIFICATION</scope>
</reference>
<dbReference type="GO" id="GO:0006096">
    <property type="term" value="P:glycolytic process"/>
    <property type="evidence" value="ECO:0007669"/>
    <property type="project" value="UniProtKB-UniPathway"/>
</dbReference>
<evidence type="ECO:0000313" key="13">
    <source>
        <dbReference type="Proteomes" id="UP000472268"/>
    </source>
</evidence>